<sequence length="259" mass="26778">MTLLVAGSLLAGCSAQGDDGAARRTTSPSSSASPGERATPSAGSTAASVLTPDASLVPKTSKDGRVLADSVVLAPGDWGRDFVAQSPAESTPGTWAVLDDGCRWQREKLPRGVLAGVSRYSRLPAGGGKGAVTVTAAATVHGSALSADEQLSTTLEEVLRCPEQQPRADARITGLMSLGTPFGAREQEYADDSVLEAGQYVEQGGDAQLYRWMVARLGTVVVAVSVTGGKGHTRQDLEQLGGSALAKMLTRVEQRLEGK</sequence>
<accession>A0A6H9V136</accession>
<proteinExistence type="predicted"/>
<reference evidence="2 3" key="1">
    <citation type="submission" date="2019-09" db="EMBL/GenBank/DDBJ databases">
        <title>Screening of Novel Bioactive Compounds from Soil-Associated.</title>
        <authorList>
            <person name="Zhao S."/>
        </authorList>
    </citation>
    <scope>NUCLEOTIDE SEQUENCE [LARGE SCALE GENOMIC DNA]</scope>
    <source>
        <strain evidence="2 3">HIT-DPA4</strain>
    </source>
</reference>
<dbReference type="Proteomes" id="UP000442707">
    <property type="component" value="Unassembled WGS sequence"/>
</dbReference>
<name>A0A6H9V136_9ACTN</name>
<dbReference type="AlphaFoldDB" id="A0A6H9V136"/>
<gene>
    <name evidence="2" type="ORF">F7R91_13965</name>
</gene>
<comment type="caution">
    <text evidence="2">The sequence shown here is derived from an EMBL/GenBank/DDBJ whole genome shotgun (WGS) entry which is preliminary data.</text>
</comment>
<protein>
    <submittedName>
        <fullName evidence="2">Uncharacterized protein</fullName>
    </submittedName>
</protein>
<evidence type="ECO:0000256" key="1">
    <source>
        <dbReference type="SAM" id="MobiDB-lite"/>
    </source>
</evidence>
<dbReference type="EMBL" id="VZRB01000008">
    <property type="protein sequence ID" value="KAB1146689.1"/>
    <property type="molecule type" value="Genomic_DNA"/>
</dbReference>
<evidence type="ECO:0000313" key="3">
    <source>
        <dbReference type="Proteomes" id="UP000442707"/>
    </source>
</evidence>
<evidence type="ECO:0000313" key="2">
    <source>
        <dbReference type="EMBL" id="KAB1146689.1"/>
    </source>
</evidence>
<organism evidence="2 3">
    <name type="scientific">Streptomyces luteolifulvus</name>
    <dbReference type="NCBI Taxonomy" id="2615112"/>
    <lineage>
        <taxon>Bacteria</taxon>
        <taxon>Bacillati</taxon>
        <taxon>Actinomycetota</taxon>
        <taxon>Actinomycetes</taxon>
        <taxon>Kitasatosporales</taxon>
        <taxon>Streptomycetaceae</taxon>
        <taxon>Streptomyces</taxon>
    </lineage>
</organism>
<keyword evidence="3" id="KW-1185">Reference proteome</keyword>
<dbReference type="RefSeq" id="WP_150948199.1">
    <property type="nucleotide sequence ID" value="NZ_VZRB01000008.1"/>
</dbReference>
<feature type="compositionally biased region" description="Low complexity" evidence="1">
    <location>
        <begin position="23"/>
        <end position="34"/>
    </location>
</feature>
<feature type="region of interest" description="Disordered" evidence="1">
    <location>
        <begin position="15"/>
        <end position="61"/>
    </location>
</feature>